<comment type="caution">
    <text evidence="1">The sequence shown here is derived from an EMBL/GenBank/DDBJ whole genome shotgun (WGS) entry which is preliminary data.</text>
</comment>
<evidence type="ECO:0000313" key="1">
    <source>
        <dbReference type="EMBL" id="HIQ64405.1"/>
    </source>
</evidence>
<proteinExistence type="predicted"/>
<dbReference type="Proteomes" id="UP000886725">
    <property type="component" value="Unassembled WGS sequence"/>
</dbReference>
<protein>
    <submittedName>
        <fullName evidence="1">Uncharacterized protein</fullName>
    </submittedName>
</protein>
<organism evidence="1 2">
    <name type="scientific">Candidatus Faecenecus gallistercoris</name>
    <dbReference type="NCBI Taxonomy" id="2840793"/>
    <lineage>
        <taxon>Bacteria</taxon>
        <taxon>Bacillati</taxon>
        <taxon>Bacillota</taxon>
        <taxon>Bacillota incertae sedis</taxon>
        <taxon>Candidatus Faecenecus</taxon>
    </lineage>
</organism>
<evidence type="ECO:0000313" key="2">
    <source>
        <dbReference type="Proteomes" id="UP000886725"/>
    </source>
</evidence>
<name>A0A9D0YYX7_9FIRM</name>
<reference evidence="1" key="2">
    <citation type="journal article" date="2021" name="PeerJ">
        <title>Extensive microbial diversity within the chicken gut microbiome revealed by metagenomics and culture.</title>
        <authorList>
            <person name="Gilroy R."/>
            <person name="Ravi A."/>
            <person name="Getino M."/>
            <person name="Pursley I."/>
            <person name="Horton D.L."/>
            <person name="Alikhan N.F."/>
            <person name="Baker D."/>
            <person name="Gharbi K."/>
            <person name="Hall N."/>
            <person name="Watson M."/>
            <person name="Adriaenssens E.M."/>
            <person name="Foster-Nyarko E."/>
            <person name="Jarju S."/>
            <person name="Secka A."/>
            <person name="Antonio M."/>
            <person name="Oren A."/>
            <person name="Chaudhuri R.R."/>
            <person name="La Ragione R."/>
            <person name="Hildebrand F."/>
            <person name="Pallen M.J."/>
        </authorList>
    </citation>
    <scope>NUCLEOTIDE SEQUENCE</scope>
    <source>
        <strain evidence="1">CHK165-10780</strain>
    </source>
</reference>
<gene>
    <name evidence="1" type="ORF">IAC85_01560</name>
</gene>
<accession>A0A9D0YYX7</accession>
<reference evidence="1" key="1">
    <citation type="submission" date="2020-10" db="EMBL/GenBank/DDBJ databases">
        <authorList>
            <person name="Gilroy R."/>
        </authorList>
    </citation>
    <scope>NUCLEOTIDE SEQUENCE</scope>
    <source>
        <strain evidence="1">CHK165-10780</strain>
    </source>
</reference>
<sequence>MAKIPIRIHMISNDTVQDFETFGIYDANLGILKYVDCDSSKTHVLLDFHNGTLTRENKDIKYILTFDINKDKILNCKLKEMNQILSFNLKTISLEQQEHLFRVSYEIIVERETISKIYYEINY</sequence>
<dbReference type="EMBL" id="DVFU01000031">
    <property type="protein sequence ID" value="HIQ64405.1"/>
    <property type="molecule type" value="Genomic_DNA"/>
</dbReference>
<dbReference type="AlphaFoldDB" id="A0A9D0YYX7"/>